<dbReference type="GO" id="GO:0016614">
    <property type="term" value="F:oxidoreductase activity, acting on CH-OH group of donors"/>
    <property type="evidence" value="ECO:0007669"/>
    <property type="project" value="InterPro"/>
</dbReference>
<dbReference type="Pfam" id="PF05199">
    <property type="entry name" value="GMC_oxred_C"/>
    <property type="match status" value="1"/>
</dbReference>
<dbReference type="PROSITE" id="PS00624">
    <property type="entry name" value="GMC_OXRED_2"/>
    <property type="match status" value="1"/>
</dbReference>
<dbReference type="SUPFAM" id="SSF51905">
    <property type="entry name" value="FAD/NAD(P)-binding domain"/>
    <property type="match status" value="1"/>
</dbReference>
<dbReference type="InterPro" id="IPR036188">
    <property type="entry name" value="FAD/NAD-bd_sf"/>
</dbReference>
<comment type="cofactor">
    <cofactor evidence="2">
        <name>FAD</name>
        <dbReference type="ChEBI" id="CHEBI:57692"/>
    </cofactor>
</comment>
<dbReference type="PIRSF" id="PIRSF000137">
    <property type="entry name" value="Alcohol_oxidase"/>
    <property type="match status" value="1"/>
</dbReference>
<feature type="chain" id="PRO_5040255213" evidence="3">
    <location>
        <begin position="20"/>
        <end position="571"/>
    </location>
</feature>
<dbReference type="Proteomes" id="UP001055219">
    <property type="component" value="Unassembled WGS sequence"/>
</dbReference>
<keyword evidence="2" id="KW-0274">FAD</keyword>
<dbReference type="InterPro" id="IPR012132">
    <property type="entry name" value="GMC_OxRdtase"/>
</dbReference>
<evidence type="ECO:0000256" key="1">
    <source>
        <dbReference type="ARBA" id="ARBA00010790"/>
    </source>
</evidence>
<dbReference type="OrthoDB" id="413885at2759"/>
<keyword evidence="3" id="KW-0732">Signal</keyword>
<feature type="signal peptide" evidence="3">
    <location>
        <begin position="1"/>
        <end position="19"/>
    </location>
</feature>
<dbReference type="RefSeq" id="XP_051359493.1">
    <property type="nucleotide sequence ID" value="XM_051509501.1"/>
</dbReference>
<organism evidence="5 6">
    <name type="scientific">Emericellopsis cladophorae</name>
    <dbReference type="NCBI Taxonomy" id="2686198"/>
    <lineage>
        <taxon>Eukaryota</taxon>
        <taxon>Fungi</taxon>
        <taxon>Dikarya</taxon>
        <taxon>Ascomycota</taxon>
        <taxon>Pezizomycotina</taxon>
        <taxon>Sordariomycetes</taxon>
        <taxon>Hypocreomycetidae</taxon>
        <taxon>Hypocreales</taxon>
        <taxon>Bionectriaceae</taxon>
        <taxon>Emericellopsis</taxon>
    </lineage>
</organism>
<keyword evidence="2" id="KW-0285">Flavoprotein</keyword>
<dbReference type="AlphaFoldDB" id="A0A9Q0BA03"/>
<dbReference type="GO" id="GO:0050660">
    <property type="term" value="F:flavin adenine dinucleotide binding"/>
    <property type="evidence" value="ECO:0007669"/>
    <property type="project" value="InterPro"/>
</dbReference>
<comment type="similarity">
    <text evidence="1">Belongs to the GMC oxidoreductase family.</text>
</comment>
<evidence type="ECO:0000256" key="2">
    <source>
        <dbReference type="PIRSR" id="PIRSR000137-2"/>
    </source>
</evidence>
<comment type="caution">
    <text evidence="5">The sequence shown here is derived from an EMBL/GenBank/DDBJ whole genome shotgun (WGS) entry which is preliminary data.</text>
</comment>
<proteinExistence type="inferred from homology"/>
<reference evidence="5" key="2">
    <citation type="submission" date="2022-07" db="EMBL/GenBank/DDBJ databases">
        <authorList>
            <person name="Goncalves M.F.M."/>
            <person name="Hilario S."/>
            <person name="Van De Peer Y."/>
            <person name="Esteves A.C."/>
            <person name="Alves A."/>
        </authorList>
    </citation>
    <scope>NUCLEOTIDE SEQUENCE</scope>
    <source>
        <strain evidence="5">MUM 19.33</strain>
    </source>
</reference>
<evidence type="ECO:0000313" key="6">
    <source>
        <dbReference type="Proteomes" id="UP001055219"/>
    </source>
</evidence>
<dbReference type="InterPro" id="IPR007867">
    <property type="entry name" value="GMC_OxRtase_C"/>
</dbReference>
<accession>A0A9Q0BA03</accession>
<keyword evidence="6" id="KW-1185">Reference proteome</keyword>
<dbReference type="InterPro" id="IPR053208">
    <property type="entry name" value="GMC_Oxidoreductase_CD"/>
</dbReference>
<evidence type="ECO:0000259" key="4">
    <source>
        <dbReference type="PROSITE" id="PS00624"/>
    </source>
</evidence>
<dbReference type="SUPFAM" id="SSF54373">
    <property type="entry name" value="FAD-linked reductases, C-terminal domain"/>
    <property type="match status" value="1"/>
</dbReference>
<feature type="domain" description="Glucose-methanol-choline oxidoreductase N-terminal" evidence="4">
    <location>
        <begin position="285"/>
        <end position="299"/>
    </location>
</feature>
<dbReference type="Gene3D" id="3.30.410.10">
    <property type="entry name" value="Cholesterol Oxidase, domain 2"/>
    <property type="match status" value="1"/>
</dbReference>
<dbReference type="InterPro" id="IPR000172">
    <property type="entry name" value="GMC_OxRdtase_N"/>
</dbReference>
<evidence type="ECO:0000313" key="5">
    <source>
        <dbReference type="EMBL" id="KAI6778637.1"/>
    </source>
</evidence>
<dbReference type="Gene3D" id="3.50.50.60">
    <property type="entry name" value="FAD/NAD(P)-binding domain"/>
    <property type="match status" value="1"/>
</dbReference>
<gene>
    <name evidence="5" type="ORF">J7T54_002905</name>
</gene>
<protein>
    <submittedName>
        <fullName evidence="5">GMC oxidoreductase</fullName>
    </submittedName>
</protein>
<dbReference type="GeneID" id="75829411"/>
<evidence type="ECO:0000256" key="3">
    <source>
        <dbReference type="SAM" id="SignalP"/>
    </source>
</evidence>
<dbReference type="PANTHER" id="PTHR47190:SF1">
    <property type="entry name" value="GLUCOSE-METHANOL-CHOLINE OXIDOREDUCTASE N-TERMINAL DOMAIN-CONTAINING PROTEIN"/>
    <property type="match status" value="1"/>
</dbReference>
<feature type="binding site" evidence="2">
    <location>
        <begin position="550"/>
        <end position="551"/>
    </location>
    <ligand>
        <name>FAD</name>
        <dbReference type="ChEBI" id="CHEBI:57692"/>
    </ligand>
</feature>
<dbReference type="PANTHER" id="PTHR47190">
    <property type="entry name" value="DEHYDROGENASE, PUTATIVE-RELATED"/>
    <property type="match status" value="1"/>
</dbReference>
<sequence length="571" mass="61394">MNSIASLGVSALFLAQSWAAPTNMSRCGDWTTREWDAIVVGAGTAGIIVADRLSEAGLTTLLLEQGGPSYGITGGTERPAWLKDTDMSRVDVPGLYKSIFDGNTKLTCGPEVVSSTQACAIGGNSAINAGLYFQPPASDWDDYHPEGWHSSDVQPATDRLLQRQPPVTQYSTDGDYYLQSGYEAARAWLTEKAGYKQVAFDEQPDEKENVFGRPVFNYIDGQRGGPTRTYLQSALKRRNFHLQTGAAVDYIIQKGGQATGVHVTVDNQEKDIQLSASGRVISSAGALLSPKLLMYSGIGPKDVLSDLAAASRTPYTDPWSWVVNENVGQGLFDNPNTFIELSGPSIESYTYSYADPPQEDKELFLRSRSGPYTFASQTSAFWSYVNHEDGSRTGVQGTIDSSGFSGFTNNHTITLNVYGTSGMLSAGRVVLSSDGKFTAGPSSDVYYSNPRDAHDIATFIHSIFQSLPASTPDSPAEDDGLTPLNLPQSSTVDEIYEYITTPSAYAVGAVQHWSSSCRLGTCVDGDTKVLGTENVHVVDASIVSPLTVNPQFGIMVAAERGAEKILDSFGL</sequence>
<dbReference type="Pfam" id="PF00732">
    <property type="entry name" value="GMC_oxred_N"/>
    <property type="match status" value="1"/>
</dbReference>
<reference evidence="5" key="1">
    <citation type="journal article" date="2021" name="J Fungi (Basel)">
        <title>Genomic and Metabolomic Analyses of the Marine Fungus Emericellopsis cladophorae: Insights into Saltwater Adaptability Mechanisms and Its Biosynthetic Potential.</title>
        <authorList>
            <person name="Goncalves M.F.M."/>
            <person name="Hilario S."/>
            <person name="Van de Peer Y."/>
            <person name="Esteves A.C."/>
            <person name="Alves A."/>
        </authorList>
    </citation>
    <scope>NUCLEOTIDE SEQUENCE</scope>
    <source>
        <strain evidence="5">MUM 19.33</strain>
    </source>
</reference>
<feature type="binding site" evidence="2">
    <location>
        <position position="248"/>
    </location>
    <ligand>
        <name>FAD</name>
        <dbReference type="ChEBI" id="CHEBI:57692"/>
    </ligand>
</feature>
<name>A0A9Q0BA03_9HYPO</name>
<dbReference type="EMBL" id="JAGIXG020000063">
    <property type="protein sequence ID" value="KAI6778637.1"/>
    <property type="molecule type" value="Genomic_DNA"/>
</dbReference>